<keyword evidence="1" id="KW-0812">Transmembrane</keyword>
<evidence type="ECO:0000256" key="1">
    <source>
        <dbReference type="SAM" id="Phobius"/>
    </source>
</evidence>
<proteinExistence type="predicted"/>
<accession>A0A1F6TXC6</accession>
<feature type="transmembrane region" description="Helical" evidence="1">
    <location>
        <begin position="24"/>
        <end position="45"/>
    </location>
</feature>
<evidence type="ECO:0000313" key="2">
    <source>
        <dbReference type="EMBL" id="OGI49770.1"/>
    </source>
</evidence>
<protein>
    <submittedName>
        <fullName evidence="2">Uncharacterized protein</fullName>
    </submittedName>
</protein>
<feature type="transmembrane region" description="Helical" evidence="1">
    <location>
        <begin position="72"/>
        <end position="94"/>
    </location>
</feature>
<dbReference type="EMBL" id="MFTC01000089">
    <property type="protein sequence ID" value="OGI49770.1"/>
    <property type="molecule type" value="Genomic_DNA"/>
</dbReference>
<keyword evidence="1" id="KW-0472">Membrane</keyword>
<organism evidence="2 3">
    <name type="scientific">Candidatus Muproteobacteria bacterium RIFCSPLOWO2_01_FULL_60_18</name>
    <dbReference type="NCBI Taxonomy" id="1817768"/>
    <lineage>
        <taxon>Bacteria</taxon>
        <taxon>Pseudomonadati</taxon>
        <taxon>Pseudomonadota</taxon>
        <taxon>Candidatus Muproteobacteria</taxon>
    </lineage>
</organism>
<comment type="caution">
    <text evidence="2">The sequence shown here is derived from an EMBL/GenBank/DDBJ whole genome shotgun (WGS) entry which is preliminary data.</text>
</comment>
<keyword evidence="1" id="KW-1133">Transmembrane helix</keyword>
<dbReference type="AlphaFoldDB" id="A0A1F6TXC6"/>
<evidence type="ECO:0000313" key="3">
    <source>
        <dbReference type="Proteomes" id="UP000179037"/>
    </source>
</evidence>
<reference evidence="2 3" key="1">
    <citation type="journal article" date="2016" name="Nat. Commun.">
        <title>Thousands of microbial genomes shed light on interconnected biogeochemical processes in an aquifer system.</title>
        <authorList>
            <person name="Anantharaman K."/>
            <person name="Brown C.T."/>
            <person name="Hug L.A."/>
            <person name="Sharon I."/>
            <person name="Castelle C.J."/>
            <person name="Probst A.J."/>
            <person name="Thomas B.C."/>
            <person name="Singh A."/>
            <person name="Wilkins M.J."/>
            <person name="Karaoz U."/>
            <person name="Brodie E.L."/>
            <person name="Williams K.H."/>
            <person name="Hubbard S.S."/>
            <person name="Banfield J.F."/>
        </authorList>
    </citation>
    <scope>NUCLEOTIDE SEQUENCE [LARGE SCALE GENOMIC DNA]</scope>
</reference>
<dbReference type="Proteomes" id="UP000179037">
    <property type="component" value="Unassembled WGS sequence"/>
</dbReference>
<name>A0A1F6TXC6_9PROT</name>
<sequence length="205" mass="23849">MINSNLQSLSELCEKVYPKHGKHIFLIVFSLFILAATVGFLAIIWEFAAKYVFEFFTSLSATNIIPTTIESAIPTLVVFLVVFGAIVVLVLYFFGKQLFKKNVSQTALDRLAELRNEGIDTVYAVLITAEKDFQKWKETKRDWETRLREYIKNNFPRADYLYASHLGIVPLFQMETAFNNEHLRELCFVSRQMDIIEQILNSYRR</sequence>
<gene>
    <name evidence="2" type="ORF">A3A87_10210</name>
</gene>